<evidence type="ECO:0000313" key="1">
    <source>
        <dbReference type="EMBL" id="CAB4532815.1"/>
    </source>
</evidence>
<name>A0A6J6B1W6_9ZZZZ</name>
<gene>
    <name evidence="1" type="ORF">UFOPK1410_00224</name>
</gene>
<protein>
    <submittedName>
        <fullName evidence="1">Unannotated protein</fullName>
    </submittedName>
</protein>
<organism evidence="1">
    <name type="scientific">freshwater metagenome</name>
    <dbReference type="NCBI Taxonomy" id="449393"/>
    <lineage>
        <taxon>unclassified sequences</taxon>
        <taxon>metagenomes</taxon>
        <taxon>ecological metagenomes</taxon>
    </lineage>
</organism>
<accession>A0A6J6B1W6</accession>
<dbReference type="EMBL" id="CAEZSH010000014">
    <property type="protein sequence ID" value="CAB4532815.1"/>
    <property type="molecule type" value="Genomic_DNA"/>
</dbReference>
<reference evidence="1" key="1">
    <citation type="submission" date="2020-05" db="EMBL/GenBank/DDBJ databases">
        <authorList>
            <person name="Chiriac C."/>
            <person name="Salcher M."/>
            <person name="Ghai R."/>
            <person name="Kavagutti S V."/>
        </authorList>
    </citation>
    <scope>NUCLEOTIDE SEQUENCE</scope>
</reference>
<sequence>MAKLNWRVADAPSLDDSDIEVPRFSADEATQTITIYRVPVIRLTHNRRTDYLDERHHIEQFVFMAAAKLLGREPWDNDHDH</sequence>
<dbReference type="AlphaFoldDB" id="A0A6J6B1W6"/>
<proteinExistence type="predicted"/>